<dbReference type="InterPro" id="IPR003594">
    <property type="entry name" value="HATPase_dom"/>
</dbReference>
<dbReference type="InterPro" id="IPR050267">
    <property type="entry name" value="Anti-sigma-factor_SerPK"/>
</dbReference>
<proteinExistence type="predicted"/>
<evidence type="ECO:0000259" key="2">
    <source>
        <dbReference type="Pfam" id="PF13581"/>
    </source>
</evidence>
<dbReference type="PANTHER" id="PTHR35526:SF3">
    <property type="entry name" value="ANTI-SIGMA-F FACTOR RSBW"/>
    <property type="match status" value="1"/>
</dbReference>
<dbReference type="SUPFAM" id="SSF55874">
    <property type="entry name" value="ATPase domain of HSP90 chaperone/DNA topoisomerase II/histidine kinase"/>
    <property type="match status" value="1"/>
</dbReference>
<gene>
    <name evidence="3" type="ORF">METZ01_LOCUS61530</name>
</gene>
<evidence type="ECO:0000256" key="1">
    <source>
        <dbReference type="ARBA" id="ARBA00022527"/>
    </source>
</evidence>
<dbReference type="Gene3D" id="3.30.565.10">
    <property type="entry name" value="Histidine kinase-like ATPase, C-terminal domain"/>
    <property type="match status" value="1"/>
</dbReference>
<dbReference type="Pfam" id="PF13581">
    <property type="entry name" value="HATPase_c_2"/>
    <property type="match status" value="1"/>
</dbReference>
<keyword evidence="1" id="KW-0723">Serine/threonine-protein kinase</keyword>
<reference evidence="3" key="1">
    <citation type="submission" date="2018-05" db="EMBL/GenBank/DDBJ databases">
        <authorList>
            <person name="Lanie J.A."/>
            <person name="Ng W.-L."/>
            <person name="Kazmierczak K.M."/>
            <person name="Andrzejewski T.M."/>
            <person name="Davidsen T.M."/>
            <person name="Wayne K.J."/>
            <person name="Tettelin H."/>
            <person name="Glass J.I."/>
            <person name="Rusch D."/>
            <person name="Podicherti R."/>
            <person name="Tsui H.-C.T."/>
            <person name="Winkler M.E."/>
        </authorList>
    </citation>
    <scope>NUCLEOTIDE SEQUENCE</scope>
</reference>
<organism evidence="3">
    <name type="scientific">marine metagenome</name>
    <dbReference type="NCBI Taxonomy" id="408172"/>
    <lineage>
        <taxon>unclassified sequences</taxon>
        <taxon>metagenomes</taxon>
        <taxon>ecological metagenomes</taxon>
    </lineage>
</organism>
<keyword evidence="1" id="KW-0808">Transferase</keyword>
<sequence>MVLKSPTVELTIPVLPDMELAATKTAEVVAKHMDLNEEQTAEIGMAIIEACLNAFEHSKTKEQVEIHFKIKDDRLVIQVTDKGRGFDKSKVEIPNIDEKLRSHSKRGWGLKLIEELMDRVTFESSDEGTTVTMTKKK</sequence>
<dbReference type="InterPro" id="IPR036890">
    <property type="entry name" value="HATPase_C_sf"/>
</dbReference>
<dbReference type="AlphaFoldDB" id="A0A381SXH6"/>
<dbReference type="EMBL" id="UINC01003716">
    <property type="protein sequence ID" value="SVA08676.1"/>
    <property type="molecule type" value="Genomic_DNA"/>
</dbReference>
<name>A0A381SXH6_9ZZZZ</name>
<feature type="domain" description="Histidine kinase/HSP90-like ATPase" evidence="2">
    <location>
        <begin position="21"/>
        <end position="135"/>
    </location>
</feature>
<protein>
    <recommendedName>
        <fullName evidence="2">Histidine kinase/HSP90-like ATPase domain-containing protein</fullName>
    </recommendedName>
</protein>
<dbReference type="PANTHER" id="PTHR35526">
    <property type="entry name" value="ANTI-SIGMA-F FACTOR RSBW-RELATED"/>
    <property type="match status" value="1"/>
</dbReference>
<dbReference type="GO" id="GO:0004674">
    <property type="term" value="F:protein serine/threonine kinase activity"/>
    <property type="evidence" value="ECO:0007669"/>
    <property type="project" value="UniProtKB-KW"/>
</dbReference>
<accession>A0A381SXH6</accession>
<dbReference type="CDD" id="cd16936">
    <property type="entry name" value="HATPase_RsbW-like"/>
    <property type="match status" value="1"/>
</dbReference>
<evidence type="ECO:0000313" key="3">
    <source>
        <dbReference type="EMBL" id="SVA08676.1"/>
    </source>
</evidence>
<keyword evidence="1" id="KW-0418">Kinase</keyword>